<dbReference type="Pfam" id="PF00106">
    <property type="entry name" value="adh_short"/>
    <property type="match status" value="1"/>
</dbReference>
<dbReference type="PANTHER" id="PTHR44196">
    <property type="entry name" value="DEHYDROGENASE/REDUCTASE SDR FAMILY MEMBER 7B"/>
    <property type="match status" value="1"/>
</dbReference>
<evidence type="ECO:0000256" key="1">
    <source>
        <dbReference type="ARBA" id="ARBA00006484"/>
    </source>
</evidence>
<dbReference type="PRINTS" id="PR00081">
    <property type="entry name" value="GDHRDH"/>
</dbReference>
<accession>A0A7X0MWS3</accession>
<protein>
    <recommendedName>
        <fullName evidence="4">Ketoreductase domain-containing protein</fullName>
    </recommendedName>
</protein>
<sequence>MANVFITGASSGLGWYMALEFARRGHSLALSARRLEKLQALAEQIRTESQVDVFVYELDVRDEDAQKQVLEKAQADLQGLDIIIANAGIGESAPIGKGDFASTRATIEVNVIAAMATLHHGVELLRGQGSGQLVTISSVAGERGMPGAADYCASKAAITSYTESLRLECLNENIDVTLLKPGYIDTPINQGAASRPFLVGPEVGARALVEAIESRKSRSYIPNWPWCVVARLLKWLPGRLLARSV</sequence>
<evidence type="ECO:0000256" key="3">
    <source>
        <dbReference type="RuleBase" id="RU000363"/>
    </source>
</evidence>
<dbReference type="Proteomes" id="UP000528457">
    <property type="component" value="Unassembled WGS sequence"/>
</dbReference>
<dbReference type="PANTHER" id="PTHR44196:SF1">
    <property type="entry name" value="DEHYDROGENASE_REDUCTASE SDR FAMILY MEMBER 7B"/>
    <property type="match status" value="1"/>
</dbReference>
<dbReference type="InParanoid" id="A0A7X0MWS3"/>
<dbReference type="SUPFAM" id="SSF51735">
    <property type="entry name" value="NAD(P)-binding Rossmann-fold domains"/>
    <property type="match status" value="1"/>
</dbReference>
<feature type="domain" description="Ketoreductase" evidence="4">
    <location>
        <begin position="2"/>
        <end position="177"/>
    </location>
</feature>
<dbReference type="NCBIfam" id="NF006099">
    <property type="entry name" value="PRK08251.1"/>
    <property type="match status" value="1"/>
</dbReference>
<dbReference type="InterPro" id="IPR020904">
    <property type="entry name" value="Sc_DH/Rdtase_CS"/>
</dbReference>
<reference evidence="5 6" key="1">
    <citation type="submission" date="2020-08" db="EMBL/GenBank/DDBJ databases">
        <title>Genomic Encyclopedia of Type Strains, Phase IV (KMG-IV): sequencing the most valuable type-strain genomes for metagenomic binning, comparative biology and taxonomic classification.</title>
        <authorList>
            <person name="Goeker M."/>
        </authorList>
    </citation>
    <scope>NUCLEOTIDE SEQUENCE [LARGE SCALE GENOMIC DNA]</scope>
    <source>
        <strain evidence="5 6">DSM 22368</strain>
    </source>
</reference>
<organism evidence="5 6">
    <name type="scientific">Pseudoteredinibacter isoporae</name>
    <dbReference type="NCBI Taxonomy" id="570281"/>
    <lineage>
        <taxon>Bacteria</taxon>
        <taxon>Pseudomonadati</taxon>
        <taxon>Pseudomonadota</taxon>
        <taxon>Gammaproteobacteria</taxon>
        <taxon>Cellvibrionales</taxon>
        <taxon>Cellvibrionaceae</taxon>
        <taxon>Pseudoteredinibacter</taxon>
    </lineage>
</organism>
<evidence type="ECO:0000313" key="5">
    <source>
        <dbReference type="EMBL" id="MBB6520112.1"/>
    </source>
</evidence>
<comment type="caution">
    <text evidence="5">The sequence shown here is derived from an EMBL/GenBank/DDBJ whole genome shotgun (WGS) entry which is preliminary data.</text>
</comment>
<dbReference type="PRINTS" id="PR00080">
    <property type="entry name" value="SDRFAMILY"/>
</dbReference>
<dbReference type="GO" id="GO:0016491">
    <property type="term" value="F:oxidoreductase activity"/>
    <property type="evidence" value="ECO:0007669"/>
    <property type="project" value="UniProtKB-KW"/>
</dbReference>
<keyword evidence="2" id="KW-0560">Oxidoreductase</keyword>
<dbReference type="EMBL" id="JACHHT010000001">
    <property type="protein sequence ID" value="MBB6520112.1"/>
    <property type="molecule type" value="Genomic_DNA"/>
</dbReference>
<name>A0A7X0MWS3_9GAMM</name>
<dbReference type="InterPro" id="IPR036291">
    <property type="entry name" value="NAD(P)-bd_dom_sf"/>
</dbReference>
<dbReference type="AlphaFoldDB" id="A0A7X0MWS3"/>
<dbReference type="RefSeq" id="WP_166852218.1">
    <property type="nucleotide sequence ID" value="NZ_JAAONY010000001.1"/>
</dbReference>
<dbReference type="GO" id="GO:0016020">
    <property type="term" value="C:membrane"/>
    <property type="evidence" value="ECO:0007669"/>
    <property type="project" value="TreeGrafter"/>
</dbReference>
<dbReference type="SMART" id="SM00822">
    <property type="entry name" value="PKS_KR"/>
    <property type="match status" value="1"/>
</dbReference>
<evidence type="ECO:0000256" key="2">
    <source>
        <dbReference type="ARBA" id="ARBA00023002"/>
    </source>
</evidence>
<evidence type="ECO:0000259" key="4">
    <source>
        <dbReference type="SMART" id="SM00822"/>
    </source>
</evidence>
<dbReference type="InterPro" id="IPR057326">
    <property type="entry name" value="KR_dom"/>
</dbReference>
<comment type="similarity">
    <text evidence="1 3">Belongs to the short-chain dehydrogenases/reductases (SDR) family.</text>
</comment>
<dbReference type="InterPro" id="IPR002347">
    <property type="entry name" value="SDR_fam"/>
</dbReference>
<proteinExistence type="inferred from homology"/>
<gene>
    <name evidence="5" type="ORF">HNR48_000390</name>
</gene>
<keyword evidence="6" id="KW-1185">Reference proteome</keyword>
<evidence type="ECO:0000313" key="6">
    <source>
        <dbReference type="Proteomes" id="UP000528457"/>
    </source>
</evidence>
<dbReference type="Gene3D" id="3.40.50.720">
    <property type="entry name" value="NAD(P)-binding Rossmann-like Domain"/>
    <property type="match status" value="1"/>
</dbReference>
<dbReference type="PROSITE" id="PS00061">
    <property type="entry name" value="ADH_SHORT"/>
    <property type="match status" value="1"/>
</dbReference>